<dbReference type="InterPro" id="IPR009613">
    <property type="entry name" value="LMF"/>
</dbReference>
<gene>
    <name evidence="2" type="ORF">METZ01_LOCUS443918</name>
</gene>
<dbReference type="PANTHER" id="PTHR14463">
    <property type="entry name" value="LIPASE MATURATION FACTOR"/>
    <property type="match status" value="1"/>
</dbReference>
<feature type="transmembrane region" description="Helical" evidence="1">
    <location>
        <begin position="12"/>
        <end position="32"/>
    </location>
</feature>
<organism evidence="2">
    <name type="scientific">marine metagenome</name>
    <dbReference type="NCBI Taxonomy" id="408172"/>
    <lineage>
        <taxon>unclassified sequences</taxon>
        <taxon>metagenomes</taxon>
        <taxon>ecological metagenomes</taxon>
    </lineage>
</organism>
<dbReference type="EMBL" id="UINC01181391">
    <property type="protein sequence ID" value="SVD91064.1"/>
    <property type="molecule type" value="Genomic_DNA"/>
</dbReference>
<evidence type="ECO:0000313" key="2">
    <source>
        <dbReference type="EMBL" id="SVD91064.1"/>
    </source>
</evidence>
<reference evidence="2" key="1">
    <citation type="submission" date="2018-05" db="EMBL/GenBank/DDBJ databases">
        <authorList>
            <person name="Lanie J.A."/>
            <person name="Ng W.-L."/>
            <person name="Kazmierczak K.M."/>
            <person name="Andrzejewski T.M."/>
            <person name="Davidsen T.M."/>
            <person name="Wayne K.J."/>
            <person name="Tettelin H."/>
            <person name="Glass J.I."/>
            <person name="Rusch D."/>
            <person name="Podicherti R."/>
            <person name="Tsui H.-C.T."/>
            <person name="Winkler M.E."/>
        </authorList>
    </citation>
    <scope>NUCLEOTIDE SEQUENCE</scope>
</reference>
<feature type="transmembrane region" description="Helical" evidence="1">
    <location>
        <begin position="78"/>
        <end position="102"/>
    </location>
</feature>
<evidence type="ECO:0000256" key="1">
    <source>
        <dbReference type="SAM" id="Phobius"/>
    </source>
</evidence>
<dbReference type="GO" id="GO:0005789">
    <property type="term" value="C:endoplasmic reticulum membrane"/>
    <property type="evidence" value="ECO:0007669"/>
    <property type="project" value="TreeGrafter"/>
</dbReference>
<keyword evidence="1" id="KW-0812">Transmembrane</keyword>
<accession>A0A382Z6C6</accession>
<dbReference type="GO" id="GO:0051604">
    <property type="term" value="P:protein maturation"/>
    <property type="evidence" value="ECO:0007669"/>
    <property type="project" value="InterPro"/>
</dbReference>
<keyword evidence="1" id="KW-1133">Transmembrane helix</keyword>
<sequence>MNIPFPPSPAVVRALFTRGIAFVYAVAFVSLWRQVHGLIGTDGILPVGRYLESAAGQLGRSDAVLRLPTLLWFDAGNMALHLLCAGGTLAALLALTGAAPAIC</sequence>
<keyword evidence="1" id="KW-0472">Membrane</keyword>
<dbReference type="AlphaFoldDB" id="A0A382Z6C6"/>
<proteinExistence type="predicted"/>
<name>A0A382Z6C6_9ZZZZ</name>
<protein>
    <submittedName>
        <fullName evidence="2">Uncharacterized protein</fullName>
    </submittedName>
</protein>
<feature type="non-terminal residue" evidence="2">
    <location>
        <position position="103"/>
    </location>
</feature>